<dbReference type="EMBL" id="QLMA01000002">
    <property type="protein sequence ID" value="RAJ85541.1"/>
    <property type="molecule type" value="Genomic_DNA"/>
</dbReference>
<evidence type="ECO:0000313" key="3">
    <source>
        <dbReference type="Proteomes" id="UP000249819"/>
    </source>
</evidence>
<evidence type="ECO:0000256" key="1">
    <source>
        <dbReference type="SAM" id="SignalP"/>
    </source>
</evidence>
<keyword evidence="1" id="KW-0732">Signal</keyword>
<gene>
    <name evidence="2" type="ORF">CLV59_102245</name>
</gene>
<comment type="caution">
    <text evidence="2">The sequence shown here is derived from an EMBL/GenBank/DDBJ whole genome shotgun (WGS) entry which is preliminary data.</text>
</comment>
<accession>A0A327W6H2</accession>
<dbReference type="PROSITE" id="PS51257">
    <property type="entry name" value="PROKAR_LIPOPROTEIN"/>
    <property type="match status" value="1"/>
</dbReference>
<dbReference type="AlphaFoldDB" id="A0A327W6H2"/>
<dbReference type="RefSeq" id="WP_111591194.1">
    <property type="nucleotide sequence ID" value="NZ_QLMA01000002.1"/>
</dbReference>
<protein>
    <submittedName>
        <fullName evidence="2">Uncharacterized protein</fullName>
    </submittedName>
</protein>
<feature type="chain" id="PRO_5016293034" evidence="1">
    <location>
        <begin position="26"/>
        <end position="218"/>
    </location>
</feature>
<dbReference type="Proteomes" id="UP000249819">
    <property type="component" value="Unassembled WGS sequence"/>
</dbReference>
<keyword evidence="3" id="KW-1185">Reference proteome</keyword>
<proteinExistence type="predicted"/>
<name>A0A327W6H2_9BACT</name>
<organism evidence="2 3">
    <name type="scientific">Chitinophaga dinghuensis</name>
    <dbReference type="NCBI Taxonomy" id="1539050"/>
    <lineage>
        <taxon>Bacteria</taxon>
        <taxon>Pseudomonadati</taxon>
        <taxon>Bacteroidota</taxon>
        <taxon>Chitinophagia</taxon>
        <taxon>Chitinophagales</taxon>
        <taxon>Chitinophagaceae</taxon>
        <taxon>Chitinophaga</taxon>
    </lineage>
</organism>
<evidence type="ECO:0000313" key="2">
    <source>
        <dbReference type="EMBL" id="RAJ85541.1"/>
    </source>
</evidence>
<reference evidence="2 3" key="1">
    <citation type="submission" date="2018-06" db="EMBL/GenBank/DDBJ databases">
        <title>Genomic Encyclopedia of Archaeal and Bacterial Type Strains, Phase II (KMG-II): from individual species to whole genera.</title>
        <authorList>
            <person name="Goeker M."/>
        </authorList>
    </citation>
    <scope>NUCLEOTIDE SEQUENCE [LARGE SCALE GENOMIC DNA]</scope>
    <source>
        <strain evidence="2 3">DSM 29821</strain>
    </source>
</reference>
<sequence>MIKGRLLGTISLCAFLLFSCSKEMSTETDSPNNSCNYAPYSQGSSFTYLNVNQSKDSTTYTLTVNGDTTINGNVYRKIGDDKVFMCSGCTNGVYTQIASILSFDGYTAADLRLTYLNDFLPVGSSWTDTISVTNDSITSTAVLQYTIMEKGGNRMVNGKGYTDVITVQTDASTTVMNTMLPLGTISTNYYAKGIGLIESDQHQDTTTLVGYTLNKKSL</sequence>
<dbReference type="OrthoDB" id="666482at2"/>
<feature type="signal peptide" evidence="1">
    <location>
        <begin position="1"/>
        <end position="25"/>
    </location>
</feature>